<dbReference type="Gramene" id="EOY10239">
    <property type="protein sequence ID" value="EOY10239"/>
    <property type="gene ID" value="TCM_025604"/>
</dbReference>
<evidence type="ECO:0000313" key="3">
    <source>
        <dbReference type="EMBL" id="EOY10239.1"/>
    </source>
</evidence>
<dbReference type="InParanoid" id="A0A061F6Y0"/>
<dbReference type="PANTHER" id="PTHR33463">
    <property type="entry name" value="NB-ARC DOMAIN-CONTAINING PROTEIN-RELATED"/>
    <property type="match status" value="1"/>
</dbReference>
<dbReference type="PANTHER" id="PTHR33463:SF192">
    <property type="entry name" value="DISEASE RESISTANCE PROTEIN RPS2-LIKE"/>
    <property type="match status" value="1"/>
</dbReference>
<dbReference type="InterPro" id="IPR050905">
    <property type="entry name" value="Plant_NBS-LRR"/>
</dbReference>
<keyword evidence="1" id="KW-0611">Plant defense</keyword>
<reference evidence="3 4" key="1">
    <citation type="journal article" date="2013" name="Genome Biol.">
        <title>The genome sequence of the most widely cultivated cacao type and its use to identify candidate genes regulating pod color.</title>
        <authorList>
            <person name="Motamayor J.C."/>
            <person name="Mockaitis K."/>
            <person name="Schmutz J."/>
            <person name="Haiminen N."/>
            <person name="Iii D.L."/>
            <person name="Cornejo O."/>
            <person name="Findley S.D."/>
            <person name="Zheng P."/>
            <person name="Utro F."/>
            <person name="Royaert S."/>
            <person name="Saski C."/>
            <person name="Jenkins J."/>
            <person name="Podicheti R."/>
            <person name="Zhao M."/>
            <person name="Scheffler B.E."/>
            <person name="Stack J.C."/>
            <person name="Feltus F.A."/>
            <person name="Mustiga G.M."/>
            <person name="Amores F."/>
            <person name="Phillips W."/>
            <person name="Marelli J.P."/>
            <person name="May G.D."/>
            <person name="Shapiro H."/>
            <person name="Ma J."/>
            <person name="Bustamante C.D."/>
            <person name="Schnell R.J."/>
            <person name="Main D."/>
            <person name="Gilbert D."/>
            <person name="Parida L."/>
            <person name="Kuhn D.N."/>
        </authorList>
    </citation>
    <scope>NUCLEOTIDE SEQUENCE [LARGE SCALE GENOMIC DNA]</scope>
    <source>
        <strain evidence="4">cv. Matina 1-6</strain>
    </source>
</reference>
<organism evidence="3 4">
    <name type="scientific">Theobroma cacao</name>
    <name type="common">Cacao</name>
    <name type="synonym">Cocoa</name>
    <dbReference type="NCBI Taxonomy" id="3641"/>
    <lineage>
        <taxon>Eukaryota</taxon>
        <taxon>Viridiplantae</taxon>
        <taxon>Streptophyta</taxon>
        <taxon>Embryophyta</taxon>
        <taxon>Tracheophyta</taxon>
        <taxon>Spermatophyta</taxon>
        <taxon>Magnoliopsida</taxon>
        <taxon>eudicotyledons</taxon>
        <taxon>Gunneridae</taxon>
        <taxon>Pentapetalae</taxon>
        <taxon>rosids</taxon>
        <taxon>malvids</taxon>
        <taxon>Malvales</taxon>
        <taxon>Malvaceae</taxon>
        <taxon>Byttnerioideae</taxon>
        <taxon>Theobroma</taxon>
    </lineage>
</organism>
<evidence type="ECO:0000256" key="1">
    <source>
        <dbReference type="ARBA" id="ARBA00022821"/>
    </source>
</evidence>
<accession>A0A061F6Y0</accession>
<keyword evidence="4" id="KW-1185">Reference proteome</keyword>
<dbReference type="eggNOG" id="KOG4658">
    <property type="taxonomic scope" value="Eukaryota"/>
</dbReference>
<sequence length="233" mass="26607">MLAVLDCNFKELSPYGGNVIEENEVRMPSKIRNLMLDYLPKIIHLWKQDSPLDHICASLETLKVWRCNSLINLASSSTSFQNLTTLDVWNCKEIAELITASKVQSLVHLVEMTIRKCETMKEVVADEGDDEATYEIIFRELKRLELQCLPSLRSFCTGNYTFRFPSLEQVIVSECLSLKSFCQGALSTPKLERVQLNRTDSEGRWAGDLGATIEQLYMEQNVQISEEKTEDTI</sequence>
<evidence type="ECO:0000259" key="2">
    <source>
        <dbReference type="Pfam" id="PF23247"/>
    </source>
</evidence>
<dbReference type="InterPro" id="IPR057135">
    <property type="entry name" value="At4g27190-like_LRR"/>
</dbReference>
<dbReference type="AlphaFoldDB" id="A0A061F6Y0"/>
<dbReference type="Gene3D" id="3.80.10.10">
    <property type="entry name" value="Ribonuclease Inhibitor"/>
    <property type="match status" value="1"/>
</dbReference>
<protein>
    <submittedName>
        <fullName evidence="3">Phosphoprotein phosphatase, putative</fullName>
    </submittedName>
</protein>
<evidence type="ECO:0000313" key="4">
    <source>
        <dbReference type="Proteomes" id="UP000026915"/>
    </source>
</evidence>
<dbReference type="HOGENOM" id="CLU_022302_0_1_1"/>
<proteinExistence type="predicted"/>
<dbReference type="Proteomes" id="UP000026915">
    <property type="component" value="Chromosome 5"/>
</dbReference>
<dbReference type="SUPFAM" id="SSF52047">
    <property type="entry name" value="RNI-like"/>
    <property type="match status" value="1"/>
</dbReference>
<dbReference type="OMA" id="VEMTIRK"/>
<dbReference type="EMBL" id="CM001883">
    <property type="protein sequence ID" value="EOY10239.1"/>
    <property type="molecule type" value="Genomic_DNA"/>
</dbReference>
<gene>
    <name evidence="3" type="ORF">TCM_025604</name>
</gene>
<dbReference type="Pfam" id="PF23247">
    <property type="entry name" value="LRR_RPS2"/>
    <property type="match status" value="1"/>
</dbReference>
<feature type="domain" description="Disease resistance protein At4g27190-like leucine-rich repeats" evidence="2">
    <location>
        <begin position="73"/>
        <end position="181"/>
    </location>
</feature>
<name>A0A061F6Y0_THECC</name>
<dbReference type="InterPro" id="IPR032675">
    <property type="entry name" value="LRR_dom_sf"/>
</dbReference>